<dbReference type="InterPro" id="IPR003339">
    <property type="entry name" value="ABC/ECF_trnsptr_transmembrane"/>
</dbReference>
<comment type="caution">
    <text evidence="6">The sequence shown here is derived from an EMBL/GenBank/DDBJ whole genome shotgun (WGS) entry which is preliminary data.</text>
</comment>
<dbReference type="PANTHER" id="PTHR33514:SF13">
    <property type="entry name" value="PROTEIN ABCI12, CHLOROPLASTIC"/>
    <property type="match status" value="1"/>
</dbReference>
<dbReference type="Pfam" id="PF02361">
    <property type="entry name" value="CbiQ"/>
    <property type="match status" value="1"/>
</dbReference>
<feature type="transmembrane region" description="Helical" evidence="5">
    <location>
        <begin position="101"/>
        <end position="124"/>
    </location>
</feature>
<evidence type="ECO:0000256" key="5">
    <source>
        <dbReference type="SAM" id="Phobius"/>
    </source>
</evidence>
<protein>
    <submittedName>
        <fullName evidence="6">Energy-coupling factor transporter transmembrane protein EcfT</fullName>
    </submittedName>
</protein>
<evidence type="ECO:0000313" key="7">
    <source>
        <dbReference type="Proteomes" id="UP000824074"/>
    </source>
</evidence>
<feature type="transmembrane region" description="Helical" evidence="5">
    <location>
        <begin position="70"/>
        <end position="95"/>
    </location>
</feature>
<evidence type="ECO:0000256" key="2">
    <source>
        <dbReference type="ARBA" id="ARBA00022692"/>
    </source>
</evidence>
<evidence type="ECO:0000256" key="1">
    <source>
        <dbReference type="ARBA" id="ARBA00004141"/>
    </source>
</evidence>
<keyword evidence="2 5" id="KW-0812">Transmembrane</keyword>
<proteinExistence type="predicted"/>
<dbReference type="GO" id="GO:0005886">
    <property type="term" value="C:plasma membrane"/>
    <property type="evidence" value="ECO:0007669"/>
    <property type="project" value="TreeGrafter"/>
</dbReference>
<feature type="transmembrane region" description="Helical" evidence="5">
    <location>
        <begin position="27"/>
        <end position="58"/>
    </location>
</feature>
<dbReference type="PANTHER" id="PTHR33514">
    <property type="entry name" value="PROTEIN ABCI12, CHLOROPLASTIC"/>
    <property type="match status" value="1"/>
</dbReference>
<reference evidence="6" key="1">
    <citation type="submission" date="2020-10" db="EMBL/GenBank/DDBJ databases">
        <authorList>
            <person name="Gilroy R."/>
        </authorList>
    </citation>
    <scope>NUCLEOTIDE SEQUENCE</scope>
    <source>
        <strain evidence="6">CHK193-30670</strain>
    </source>
</reference>
<keyword evidence="3 5" id="KW-1133">Transmembrane helix</keyword>
<dbReference type="CDD" id="cd16914">
    <property type="entry name" value="EcfT"/>
    <property type="match status" value="1"/>
</dbReference>
<evidence type="ECO:0000256" key="3">
    <source>
        <dbReference type="ARBA" id="ARBA00022989"/>
    </source>
</evidence>
<accession>A0A9D1LIY8</accession>
<evidence type="ECO:0000313" key="6">
    <source>
        <dbReference type="EMBL" id="HIU40436.1"/>
    </source>
</evidence>
<sequence length="246" mass="28902">MNNDYHLFRYVPVSSKTHLMNSKMKTIWFLLTLLSLVIIRDYVSLLCFLFFLFVIMYYSKISFINYLKGIYTLWPVYIAGFIITFLISLNVSFAFLTSIKLIFIILLFLIMTSTTSLSEIAWGLECTFNGLKKIKVPVSRISLRIAMDIKFISLIYDESKEIRKSMAYRGIPYKKGSLKSFKKMIVPVISISYKNSRRMVKIMRLRFYGNSKRRTNYHENKVTAFDKVLVVVPIVLLYVVIWLGWC</sequence>
<keyword evidence="4 5" id="KW-0472">Membrane</keyword>
<organism evidence="6 7">
    <name type="scientific">Candidatus Aphodocola excrementigallinarum</name>
    <dbReference type="NCBI Taxonomy" id="2840670"/>
    <lineage>
        <taxon>Bacteria</taxon>
        <taxon>Bacillati</taxon>
        <taxon>Bacillota</taxon>
        <taxon>Bacilli</taxon>
        <taxon>Candidatus Aphodocola</taxon>
    </lineage>
</organism>
<comment type="subcellular location">
    <subcellularLocation>
        <location evidence="1">Membrane</location>
        <topology evidence="1">Multi-pass membrane protein</topology>
    </subcellularLocation>
</comment>
<evidence type="ECO:0000256" key="4">
    <source>
        <dbReference type="ARBA" id="ARBA00023136"/>
    </source>
</evidence>
<reference evidence="6" key="2">
    <citation type="journal article" date="2021" name="PeerJ">
        <title>Extensive microbial diversity within the chicken gut microbiome revealed by metagenomics and culture.</title>
        <authorList>
            <person name="Gilroy R."/>
            <person name="Ravi A."/>
            <person name="Getino M."/>
            <person name="Pursley I."/>
            <person name="Horton D.L."/>
            <person name="Alikhan N.F."/>
            <person name="Baker D."/>
            <person name="Gharbi K."/>
            <person name="Hall N."/>
            <person name="Watson M."/>
            <person name="Adriaenssens E.M."/>
            <person name="Foster-Nyarko E."/>
            <person name="Jarju S."/>
            <person name="Secka A."/>
            <person name="Antonio M."/>
            <person name="Oren A."/>
            <person name="Chaudhuri R.R."/>
            <person name="La Ragione R."/>
            <person name="Hildebrand F."/>
            <person name="Pallen M.J."/>
        </authorList>
    </citation>
    <scope>NUCLEOTIDE SEQUENCE</scope>
    <source>
        <strain evidence="6">CHK193-30670</strain>
    </source>
</reference>
<dbReference type="Proteomes" id="UP000824074">
    <property type="component" value="Unassembled WGS sequence"/>
</dbReference>
<name>A0A9D1LIY8_9FIRM</name>
<feature type="transmembrane region" description="Helical" evidence="5">
    <location>
        <begin position="224"/>
        <end position="245"/>
    </location>
</feature>
<gene>
    <name evidence="6" type="ORF">IAB68_03970</name>
</gene>
<dbReference type="AlphaFoldDB" id="A0A9D1LIY8"/>
<dbReference type="EMBL" id="DVMT01000039">
    <property type="protein sequence ID" value="HIU40436.1"/>
    <property type="molecule type" value="Genomic_DNA"/>
</dbReference>